<evidence type="ECO:0000256" key="1">
    <source>
        <dbReference type="SAM" id="MobiDB-lite"/>
    </source>
</evidence>
<feature type="region of interest" description="Disordered" evidence="1">
    <location>
        <begin position="102"/>
        <end position="185"/>
    </location>
</feature>
<evidence type="ECO:0000313" key="4">
    <source>
        <dbReference type="Proteomes" id="UP000253816"/>
    </source>
</evidence>
<feature type="compositionally biased region" description="Pro residues" evidence="1">
    <location>
        <begin position="112"/>
        <end position="128"/>
    </location>
</feature>
<sequence>MSITFLSRSLPSFGSRLFYRAYSHRSLSHLKRMILSRFSTFYQRPQTRMSRVMTQLSLIGLPFLLGKLLLFYVVVAVLFYLLSKFLFKKDDKLKPPQARLVTRAPAPEGPVLQPPQPQGPQPQGPQPQGPVSLQLQPPLIAHLQDGQEQRAVQHKEQRSGSIGSSTSSAKSRTSGFSLFKKKKKK</sequence>
<feature type="compositionally biased region" description="Low complexity" evidence="1">
    <location>
        <begin position="159"/>
        <end position="177"/>
    </location>
</feature>
<keyword evidence="4" id="KW-1185">Reference proteome</keyword>
<feature type="transmembrane region" description="Helical" evidence="2">
    <location>
        <begin position="59"/>
        <end position="82"/>
    </location>
</feature>
<evidence type="ECO:0000256" key="2">
    <source>
        <dbReference type="SAM" id="Phobius"/>
    </source>
</evidence>
<feature type="compositionally biased region" description="Low complexity" evidence="1">
    <location>
        <begin position="129"/>
        <end position="139"/>
    </location>
</feature>
<reference evidence="3 4" key="1">
    <citation type="submission" date="2018-07" db="EMBL/GenBank/DDBJ databases">
        <title>Comparative genomics of the Candidatus Parilichlamydiaceae reveals evidence of convergent evolution and genome reduction in the phylum Chlamydiae.</title>
        <authorList>
            <person name="Taylor-Brown A."/>
            <person name="Polkinghorne A."/>
        </authorList>
    </citation>
    <scope>NUCLEOTIDE SEQUENCE [LARGE SCALE GENOMIC DNA]</scope>
    <source>
        <strain evidence="3 4">Hat2</strain>
    </source>
</reference>
<protein>
    <submittedName>
        <fullName evidence="3">Uncharacterized protein</fullName>
    </submittedName>
</protein>
<dbReference type="EMBL" id="QQBG01000008">
    <property type="protein sequence ID" value="RDB31774.1"/>
    <property type="molecule type" value="Genomic_DNA"/>
</dbReference>
<accession>A0A369KJ38</accession>
<proteinExistence type="predicted"/>
<dbReference type="AlphaFoldDB" id="A0A369KJ38"/>
<dbReference type="Proteomes" id="UP000253816">
    <property type="component" value="Unassembled WGS sequence"/>
</dbReference>
<keyword evidence="2" id="KW-0472">Membrane</keyword>
<evidence type="ECO:0000313" key="3">
    <source>
        <dbReference type="EMBL" id="RDB31774.1"/>
    </source>
</evidence>
<keyword evidence="2" id="KW-1133">Transmembrane helix</keyword>
<organism evidence="3 4">
    <name type="scientific">Candidatus Similichlamydia laticola</name>
    <dbReference type="NCBI Taxonomy" id="2170265"/>
    <lineage>
        <taxon>Bacteria</taxon>
        <taxon>Pseudomonadati</taxon>
        <taxon>Chlamydiota</taxon>
        <taxon>Chlamydiia</taxon>
        <taxon>Parachlamydiales</taxon>
        <taxon>Candidatus Parilichlamydiaceae</taxon>
        <taxon>Candidatus Similichlamydia</taxon>
    </lineage>
</organism>
<keyword evidence="2" id="KW-0812">Transmembrane</keyword>
<gene>
    <name evidence="3" type="ORF">HAT2_00154</name>
</gene>
<comment type="caution">
    <text evidence="3">The sequence shown here is derived from an EMBL/GenBank/DDBJ whole genome shotgun (WGS) entry which is preliminary data.</text>
</comment>
<name>A0A369KJ38_9BACT</name>
<feature type="compositionally biased region" description="Basic and acidic residues" evidence="1">
    <location>
        <begin position="145"/>
        <end position="158"/>
    </location>
</feature>